<evidence type="ECO:0000256" key="1">
    <source>
        <dbReference type="SAM" id="Phobius"/>
    </source>
</evidence>
<evidence type="ECO:0000313" key="2">
    <source>
        <dbReference type="EMBL" id="GET43831.1"/>
    </source>
</evidence>
<feature type="transmembrane region" description="Helical" evidence="1">
    <location>
        <begin position="246"/>
        <end position="267"/>
    </location>
</feature>
<gene>
    <name evidence="2" type="ORF">MiSe_86570</name>
</gene>
<protein>
    <recommendedName>
        <fullName evidence="4">Glycosyltransferase RgtA/B/C/D-like domain-containing protein</fullName>
    </recommendedName>
</protein>
<evidence type="ECO:0000313" key="3">
    <source>
        <dbReference type="Proteomes" id="UP001050975"/>
    </source>
</evidence>
<accession>A0AAV3XQI1</accession>
<dbReference type="EMBL" id="BLAY01000259">
    <property type="protein sequence ID" value="GET43831.1"/>
    <property type="molecule type" value="Genomic_DNA"/>
</dbReference>
<dbReference type="RefSeq" id="WP_226593037.1">
    <property type="nucleotide sequence ID" value="NZ_BLAY01000259.1"/>
</dbReference>
<feature type="transmembrane region" description="Helical" evidence="1">
    <location>
        <begin position="188"/>
        <end position="213"/>
    </location>
</feature>
<proteinExistence type="predicted"/>
<reference evidence="2" key="1">
    <citation type="submission" date="2019-10" db="EMBL/GenBank/DDBJ databases">
        <title>Draft genome sequece of Microseira wollei NIES-4236.</title>
        <authorList>
            <person name="Yamaguchi H."/>
            <person name="Suzuki S."/>
            <person name="Kawachi M."/>
        </authorList>
    </citation>
    <scope>NUCLEOTIDE SEQUENCE</scope>
    <source>
        <strain evidence="2">NIES-4236</strain>
    </source>
</reference>
<dbReference type="AlphaFoldDB" id="A0AAV3XQI1"/>
<feature type="transmembrane region" description="Helical" evidence="1">
    <location>
        <begin position="132"/>
        <end position="153"/>
    </location>
</feature>
<organism evidence="2 3">
    <name type="scientific">Microseira wollei NIES-4236</name>
    <dbReference type="NCBI Taxonomy" id="2530354"/>
    <lineage>
        <taxon>Bacteria</taxon>
        <taxon>Bacillati</taxon>
        <taxon>Cyanobacteriota</taxon>
        <taxon>Cyanophyceae</taxon>
        <taxon>Oscillatoriophycideae</taxon>
        <taxon>Aerosakkonematales</taxon>
        <taxon>Aerosakkonemataceae</taxon>
        <taxon>Microseira</taxon>
    </lineage>
</organism>
<keyword evidence="3" id="KW-1185">Reference proteome</keyword>
<name>A0AAV3XQI1_9CYAN</name>
<keyword evidence="1" id="KW-0812">Transmembrane</keyword>
<evidence type="ECO:0008006" key="4">
    <source>
        <dbReference type="Google" id="ProtNLM"/>
    </source>
</evidence>
<sequence>MLKLAKFLVRQTTGLKLIFWVLGLLVGLLQAWAYRFSLSSEDAVSYLDIGDAYLRGDWHTAINAYWSPLYSWLLGFFIAILQPPPYWEFFVVKLVNLFIFLVAFASFDFFLQQLIKYQRKTQQTTSKRSREIPEWIWLIMGYALFLWVSLKWIGIHLDAPDNATAVCVYLASGLLLQMQNRTANCRTYLLFGIVLGLGYLSKSVMFPLAFVFFGVSVVVSCFEEDNVPEEGLCLFGMQLMLRRQTVLRLLAALLAFTIVVAPFIAAISVSKGRLTFGDTGKINYVWTSAKTVKGDKHWQGKEPNSGIPKHPTRQIFDVPPTYEFGTPVGGTSPTWYDPSYWYDGLKFSFNLRQQLQISTLLIASLLIARKAPTGRNSDATVNDITPTF</sequence>
<keyword evidence="1" id="KW-1133">Transmembrane helix</keyword>
<feature type="transmembrane region" description="Helical" evidence="1">
    <location>
        <begin position="90"/>
        <end position="111"/>
    </location>
</feature>
<comment type="caution">
    <text evidence="2">The sequence shown here is derived from an EMBL/GenBank/DDBJ whole genome shotgun (WGS) entry which is preliminary data.</text>
</comment>
<keyword evidence="1" id="KW-0472">Membrane</keyword>
<dbReference type="Proteomes" id="UP001050975">
    <property type="component" value="Unassembled WGS sequence"/>
</dbReference>